<name>A0A506UMJ7_9PROT</name>
<evidence type="ECO:0000313" key="1">
    <source>
        <dbReference type="EMBL" id="TPW34584.1"/>
    </source>
</evidence>
<evidence type="ECO:0000313" key="2">
    <source>
        <dbReference type="Proteomes" id="UP000315037"/>
    </source>
</evidence>
<dbReference type="PANTHER" id="PTHR19879:SF9">
    <property type="entry name" value="TRANSCRIPTION INITIATION FACTOR TFIID SUBUNIT 5"/>
    <property type="match status" value="1"/>
</dbReference>
<dbReference type="InterPro" id="IPR015943">
    <property type="entry name" value="WD40/YVTN_repeat-like_dom_sf"/>
</dbReference>
<proteinExistence type="predicted"/>
<dbReference type="AlphaFoldDB" id="A0A506UMJ7"/>
<organism evidence="1 2">
    <name type="scientific">Oecophyllibacter saccharovorans</name>
    <dbReference type="NCBI Taxonomy" id="2558360"/>
    <lineage>
        <taxon>Bacteria</taxon>
        <taxon>Pseudomonadati</taxon>
        <taxon>Pseudomonadota</taxon>
        <taxon>Alphaproteobacteria</taxon>
        <taxon>Acetobacterales</taxon>
        <taxon>Acetobacteraceae</taxon>
        <taxon>Oecophyllibacter</taxon>
    </lineage>
</organism>
<dbReference type="SUPFAM" id="SSF50978">
    <property type="entry name" value="WD40 repeat-like"/>
    <property type="match status" value="1"/>
</dbReference>
<dbReference type="InterPro" id="IPR001680">
    <property type="entry name" value="WD40_rpt"/>
</dbReference>
<gene>
    <name evidence="1" type="ORF">E3202_07360</name>
</gene>
<reference evidence="1 2" key="1">
    <citation type="submission" date="2019-03" db="EMBL/GenBank/DDBJ databases">
        <title>The complete genome sequence of Neokomagataea sp. Jb2 NBRC113641.</title>
        <authorList>
            <person name="Chua K.-O."/>
            <person name="Chan K.-G."/>
            <person name="See-Too W.-S."/>
        </authorList>
    </citation>
    <scope>NUCLEOTIDE SEQUENCE [LARGE SCALE GENOMIC DNA]</scope>
    <source>
        <strain evidence="1 2">Jb2</strain>
    </source>
</reference>
<sequence>MPDTPSAPPSLLQHRGAERRYDSPVVATAASRDGQSLCALTADGEAVLVSCEKLRQSEEWQVVELHEGGICLATDSQPGSFLSGGEDGRVMRLQADGRSEELHKGRSWVDCVASTPDNIAFSVKKDVHLCNAAGNETLKVLPHPSALSGLAFDAKGRRLAASHYNGVSLWFVKSRDARPRLLEWKGSHIGLIIHPRDEAIVTSMQENELHGWRLPDGHNMRMSGYPRQVRSMSFTPRGRWLATSGADSAILWPFFGGGPMGKPPAELARLPGLFVTCVAAHPREEILAIGYEDGTLVLAETAGLPDDDTPRLLPLCQGARSGGVARGAISSLAFSAGGETLMFGTEEGYVGMLDLSTGAQAAPADSPSGSVPV</sequence>
<dbReference type="SMART" id="SM00320">
    <property type="entry name" value="WD40"/>
    <property type="match status" value="3"/>
</dbReference>
<dbReference type="Pfam" id="PF00400">
    <property type="entry name" value="WD40"/>
    <property type="match status" value="1"/>
</dbReference>
<dbReference type="Gene3D" id="2.130.10.10">
    <property type="entry name" value="YVTN repeat-like/Quinoprotein amine dehydrogenase"/>
    <property type="match status" value="2"/>
</dbReference>
<keyword evidence="2" id="KW-1185">Reference proteome</keyword>
<dbReference type="Proteomes" id="UP000315037">
    <property type="component" value="Unassembled WGS sequence"/>
</dbReference>
<protein>
    <submittedName>
        <fullName evidence="1">WD40 repeat domain-containing protein</fullName>
    </submittedName>
</protein>
<dbReference type="PANTHER" id="PTHR19879">
    <property type="entry name" value="TRANSCRIPTION INITIATION FACTOR TFIID"/>
    <property type="match status" value="1"/>
</dbReference>
<accession>A0A506UMJ7</accession>
<dbReference type="InterPro" id="IPR036322">
    <property type="entry name" value="WD40_repeat_dom_sf"/>
</dbReference>
<dbReference type="EMBL" id="SORZ01000002">
    <property type="protein sequence ID" value="TPW34584.1"/>
    <property type="molecule type" value="Genomic_DNA"/>
</dbReference>
<comment type="caution">
    <text evidence="1">The sequence shown here is derived from an EMBL/GenBank/DDBJ whole genome shotgun (WGS) entry which is preliminary data.</text>
</comment>